<dbReference type="InterPro" id="IPR005598">
    <property type="entry name" value="ATP_synth_I"/>
</dbReference>
<feature type="transmembrane region" description="Helical" evidence="6">
    <location>
        <begin position="146"/>
        <end position="170"/>
    </location>
</feature>
<comment type="subcellular location">
    <subcellularLocation>
        <location evidence="1">Cell membrane</location>
        <topology evidence="1">Multi-pass membrane protein</topology>
    </subcellularLocation>
</comment>
<evidence type="ECO:0000256" key="5">
    <source>
        <dbReference type="ARBA" id="ARBA00023136"/>
    </source>
</evidence>
<keyword evidence="4 6" id="KW-1133">Transmembrane helix</keyword>
<evidence type="ECO:0000256" key="4">
    <source>
        <dbReference type="ARBA" id="ARBA00022989"/>
    </source>
</evidence>
<keyword evidence="2" id="KW-1003">Cell membrane</keyword>
<reference evidence="7" key="1">
    <citation type="submission" date="2020-10" db="EMBL/GenBank/DDBJ databases">
        <title>Whole-genome sequence of Luteibacter sp. EIF3.</title>
        <authorList>
            <person name="Friedrich I."/>
            <person name="Hertel R."/>
            <person name="Daniel R."/>
        </authorList>
    </citation>
    <scope>NUCLEOTIDE SEQUENCE</scope>
    <source>
        <strain evidence="7">EIF3</strain>
    </source>
</reference>
<organism evidence="7 8">
    <name type="scientific">Luteibacter flocculans</name>
    <dbReference type="NCBI Taxonomy" id="2780091"/>
    <lineage>
        <taxon>Bacteria</taxon>
        <taxon>Pseudomonadati</taxon>
        <taxon>Pseudomonadota</taxon>
        <taxon>Gammaproteobacteria</taxon>
        <taxon>Lysobacterales</taxon>
        <taxon>Rhodanobacteraceae</taxon>
        <taxon>Luteibacter</taxon>
    </lineage>
</organism>
<name>A0ABY4T2P5_9GAMM</name>
<feature type="transmembrane region" description="Helical" evidence="6">
    <location>
        <begin position="176"/>
        <end position="196"/>
    </location>
</feature>
<keyword evidence="8" id="KW-1185">Reference proteome</keyword>
<dbReference type="Pfam" id="PF03899">
    <property type="entry name" value="ATP-synt_I"/>
    <property type="match status" value="1"/>
</dbReference>
<feature type="transmembrane region" description="Helical" evidence="6">
    <location>
        <begin position="88"/>
        <end position="109"/>
    </location>
</feature>
<keyword evidence="5 6" id="KW-0472">Membrane</keyword>
<dbReference type="EMBL" id="CP063231">
    <property type="protein sequence ID" value="URL58362.1"/>
    <property type="molecule type" value="Genomic_DNA"/>
</dbReference>
<sequence length="198" mass="20829">MWRCRRRHRSALWWARPPGPDSPRLLANDATAGRAGGCLWTFAACPVVYGTGILFQIKPWPVEPSGAAFERNHGSLALLNSLAAGRHLALRIVIAQLVVAVVAGLAFSLQGRPAALAAFGGALIVAIATALLAARAFSALGGAGATFARFLVGMILRWIVLIGGLALLLVQWKLPPLPALTGLVAGYAVNVFAFRFKG</sequence>
<feature type="transmembrane region" description="Helical" evidence="6">
    <location>
        <begin position="115"/>
        <end position="134"/>
    </location>
</feature>
<accession>A0ABY4T2P5</accession>
<evidence type="ECO:0000313" key="8">
    <source>
        <dbReference type="Proteomes" id="UP001056681"/>
    </source>
</evidence>
<evidence type="ECO:0000256" key="3">
    <source>
        <dbReference type="ARBA" id="ARBA00022692"/>
    </source>
</evidence>
<evidence type="ECO:0000256" key="6">
    <source>
        <dbReference type="SAM" id="Phobius"/>
    </source>
</evidence>
<proteinExistence type="predicted"/>
<protein>
    <submittedName>
        <fullName evidence="7">ATP synthase subunit I</fullName>
    </submittedName>
</protein>
<keyword evidence="3 6" id="KW-0812">Transmembrane</keyword>
<dbReference type="Proteomes" id="UP001056681">
    <property type="component" value="Chromosome"/>
</dbReference>
<evidence type="ECO:0000256" key="2">
    <source>
        <dbReference type="ARBA" id="ARBA00022475"/>
    </source>
</evidence>
<gene>
    <name evidence="7" type="ORF">IM816_17505</name>
</gene>
<evidence type="ECO:0000313" key="7">
    <source>
        <dbReference type="EMBL" id="URL58362.1"/>
    </source>
</evidence>
<evidence type="ECO:0000256" key="1">
    <source>
        <dbReference type="ARBA" id="ARBA00004651"/>
    </source>
</evidence>